<protein>
    <submittedName>
        <fullName evidence="7">ABC transporter permease</fullName>
    </submittedName>
</protein>
<feature type="transmembrane region" description="Helical" evidence="6">
    <location>
        <begin position="373"/>
        <end position="395"/>
    </location>
</feature>
<gene>
    <name evidence="7" type="ORF">R3P94_21390</name>
</gene>
<dbReference type="RefSeq" id="WP_317505574.1">
    <property type="nucleotide sequence ID" value="NZ_JAWLKI010000036.1"/>
</dbReference>
<keyword evidence="8" id="KW-1185">Reference proteome</keyword>
<dbReference type="InterPro" id="IPR051328">
    <property type="entry name" value="T7SS_ABC-Transporter"/>
</dbReference>
<name>A0ABU4DJ96_9ACTN</name>
<keyword evidence="2 6" id="KW-0812">Transmembrane</keyword>
<evidence type="ECO:0000256" key="5">
    <source>
        <dbReference type="SAM" id="MobiDB-lite"/>
    </source>
</evidence>
<comment type="subcellular location">
    <subcellularLocation>
        <location evidence="1">Membrane</location>
        <topology evidence="1">Multi-pass membrane protein</topology>
    </subcellularLocation>
</comment>
<accession>A0ABU4DJ96</accession>
<feature type="transmembrane region" description="Helical" evidence="6">
    <location>
        <begin position="666"/>
        <end position="687"/>
    </location>
</feature>
<organism evidence="7 8">
    <name type="scientific">Gordonia amicalis</name>
    <dbReference type="NCBI Taxonomy" id="89053"/>
    <lineage>
        <taxon>Bacteria</taxon>
        <taxon>Bacillati</taxon>
        <taxon>Actinomycetota</taxon>
        <taxon>Actinomycetes</taxon>
        <taxon>Mycobacteriales</taxon>
        <taxon>Gordoniaceae</taxon>
        <taxon>Gordonia</taxon>
    </lineage>
</organism>
<evidence type="ECO:0000256" key="6">
    <source>
        <dbReference type="SAM" id="Phobius"/>
    </source>
</evidence>
<feature type="transmembrane region" description="Helical" evidence="6">
    <location>
        <begin position="601"/>
        <end position="619"/>
    </location>
</feature>
<proteinExistence type="predicted"/>
<evidence type="ECO:0000313" key="8">
    <source>
        <dbReference type="Proteomes" id="UP001185779"/>
    </source>
</evidence>
<reference evidence="7 8" key="1">
    <citation type="submission" date="2023-10" db="EMBL/GenBank/DDBJ databases">
        <title>Development of a sustainable strategy for remediation of hydrocarbon-contaminated territories based on the waste exchange concept.</title>
        <authorList>
            <person name="Krivoruchko A."/>
        </authorList>
    </citation>
    <scope>NUCLEOTIDE SEQUENCE [LARGE SCALE GENOMIC DNA]</scope>
    <source>
        <strain evidence="7 8">IEGM 1266</strain>
    </source>
</reference>
<feature type="region of interest" description="Disordered" evidence="5">
    <location>
        <begin position="141"/>
        <end position="187"/>
    </location>
</feature>
<feature type="transmembrane region" description="Helical" evidence="6">
    <location>
        <begin position="214"/>
        <end position="233"/>
    </location>
</feature>
<feature type="compositionally biased region" description="Low complexity" evidence="5">
    <location>
        <begin position="699"/>
        <end position="725"/>
    </location>
</feature>
<feature type="transmembrane region" description="Helical" evidence="6">
    <location>
        <begin position="35"/>
        <end position="56"/>
    </location>
</feature>
<keyword evidence="3 6" id="KW-1133">Transmembrane helix</keyword>
<evidence type="ECO:0000313" key="7">
    <source>
        <dbReference type="EMBL" id="MDV6309824.1"/>
    </source>
</evidence>
<feature type="transmembrane region" description="Helical" evidence="6">
    <location>
        <begin position="515"/>
        <end position="534"/>
    </location>
</feature>
<dbReference type="EMBL" id="JAWLKI010000036">
    <property type="protein sequence ID" value="MDV6309824.1"/>
    <property type="molecule type" value="Genomic_DNA"/>
</dbReference>
<dbReference type="PANTHER" id="PTHR43077:SF10">
    <property type="entry name" value="TRANSPORT PERMEASE PROTEIN"/>
    <property type="match status" value="1"/>
</dbReference>
<evidence type="ECO:0000256" key="4">
    <source>
        <dbReference type="ARBA" id="ARBA00023136"/>
    </source>
</evidence>
<dbReference type="Proteomes" id="UP001185779">
    <property type="component" value="Unassembled WGS sequence"/>
</dbReference>
<evidence type="ECO:0000256" key="3">
    <source>
        <dbReference type="ARBA" id="ARBA00022989"/>
    </source>
</evidence>
<sequence length="725" mass="74371">MATPAPAHTDDAPPVEDAAALEAARQARKEKIGRIGFAFVFPFLMVVMMITGYLGAMHDPRPNDMPIVVAGPAAAVEQFASALENADPDAVDIRLVDSADTARAMVIDREASGAVVLPAASPDEKAATVYTAGFRGCLSGEHGPGPGDAAAPGRRPADTSAGSGPVARRGFGGSGPDVPDHRADPGRLHAAEPGAILRARIVASASHGPDSGGVVGVAALLGWIIAGPVLGVAQGSVWQVLGIAWLTVFAVGSVQLFLTRILGPLAVLAGMLFLMVLGIPASNMGMSVHTMPGIFSWLHGFLPTAAAGEAFRSVMYFGGNGVGGHLLVLVTGAVLGLAAVAGIDALKRRRNTYEEPVQSVISMTGGATAPKTWVRYATLVFFPLAMVAMMLSAMLGGMGKPIPREMPVAVVGSTPEQAQLTAAGLDQNMSGMFDFSVGTSTADAATMVRDREVVAAFVLPSAENPSATLLTNGAAGMSQQQAVQSVFGQVAQGQGMTLGVDDLAPLDSDDSVGTVSLYLAIGWIMSGFLLLIVLAMAAPDLMRKRVLVPIMAGWSVFMSAVLWVIAGPIVGAIDGHFLPLFGVGVVAIFSAAMFTTVFTRMIGLLAVLPVVAVLMFLGVPSSGGGLSVYMAPDVFRFLHDVLPLPAAVESARSILYFGGDAIGSQLLTFAIWAAVSFIVVLVLDTFFARPPQPIPGRAVPPGVADDGGPVADAAEPASASPAGRT</sequence>
<feature type="region of interest" description="Disordered" evidence="5">
    <location>
        <begin position="697"/>
        <end position="725"/>
    </location>
</feature>
<feature type="transmembrane region" description="Helical" evidence="6">
    <location>
        <begin position="576"/>
        <end position="594"/>
    </location>
</feature>
<feature type="transmembrane region" description="Helical" evidence="6">
    <location>
        <begin position="264"/>
        <end position="282"/>
    </location>
</feature>
<feature type="compositionally biased region" description="Basic and acidic residues" evidence="5">
    <location>
        <begin position="178"/>
        <end position="187"/>
    </location>
</feature>
<feature type="transmembrane region" description="Helical" evidence="6">
    <location>
        <begin position="240"/>
        <end position="258"/>
    </location>
</feature>
<dbReference type="PANTHER" id="PTHR43077">
    <property type="entry name" value="TRANSPORT PERMEASE YVFS-RELATED"/>
    <property type="match status" value="1"/>
</dbReference>
<evidence type="ECO:0000256" key="2">
    <source>
        <dbReference type="ARBA" id="ARBA00022692"/>
    </source>
</evidence>
<comment type="caution">
    <text evidence="7">The sequence shown here is derived from an EMBL/GenBank/DDBJ whole genome shotgun (WGS) entry which is preliminary data.</text>
</comment>
<keyword evidence="4 6" id="KW-0472">Membrane</keyword>
<feature type="transmembrane region" description="Helical" evidence="6">
    <location>
        <begin position="546"/>
        <end position="570"/>
    </location>
</feature>
<feature type="transmembrane region" description="Helical" evidence="6">
    <location>
        <begin position="326"/>
        <end position="346"/>
    </location>
</feature>
<evidence type="ECO:0000256" key="1">
    <source>
        <dbReference type="ARBA" id="ARBA00004141"/>
    </source>
</evidence>